<dbReference type="InterPro" id="IPR002156">
    <property type="entry name" value="RNaseH_domain"/>
</dbReference>
<dbReference type="SUPFAM" id="SSF53098">
    <property type="entry name" value="Ribonuclease H-like"/>
    <property type="match status" value="1"/>
</dbReference>
<dbReference type="GeneID" id="107886670"/>
<dbReference type="Proteomes" id="UP000818029">
    <property type="component" value="Chromosome A03"/>
</dbReference>
<dbReference type="InterPro" id="IPR052927">
    <property type="entry name" value="DCC_oxidoreductase"/>
</dbReference>
<dbReference type="RefSeq" id="XP_040951388.1">
    <property type="nucleotide sequence ID" value="XM_041095454.1"/>
</dbReference>
<feature type="domain" description="RNase H type-1" evidence="2">
    <location>
        <begin position="234"/>
        <end position="365"/>
    </location>
</feature>
<dbReference type="InterPro" id="IPR007263">
    <property type="entry name" value="DCC1-like"/>
</dbReference>
<sequence>MNCLPHVRAYGTALFRKAGNFIATTSLNQCHVPFWKRNFEHAGVKTVDLEFLLTRFRPQCYFSRKSNSSSSTKKASRTKKVHPEQPPVMENEKDAFFVVRKGDVVGVFKSFADCQAQVGSSICDPPVSVYKGYSLTKETEIYLSSCGLKNAFYTIRAADVKEDLFGALMPCPFQEPASSKGETSHNDATKKRPQDLLQSEYGGLGSLGSIAVADPVRKHFKLDPHAEAQITSSGHQSCILEFDGASKGNPGPAGAAAVLKTDAGNVICKLREGLGVATNNAAEYRAIILGLKHALRKGYTNIRVRGDSKLVCMQLQGLWKVKHEHMSELYEQAMKLKDKFLSFQINHVLRELNGEADAEANLAVKLAEGQIQEDPKDHVIVGLLARLCKGISVVFVADAYLVGPELTMPNQHLHGSHYIRRLTPACFHMPTWKPRKQPCMPAQLKYEPFSITKNVIKSTPNSLHKREIMAMLMKRIANLTKTTAKPSPPFSLKYLLLFSLPSLSSASEKILAGTATDVAVISGKSDLVYSDPPVSATIKPLLPDLLQPRVVIYDGVCHLCHEGVKWVIKADKHRKIKFCCVQSKAAEPYLRVCGVDREDVLRRFVFIEGLGLYHQGSTAALRVLSYLPLPYSALSAFLIIPTPLRDAVYDFIAKRRYDWFGKSEDCLVLQESELLERFIDREEMMDRNRNRSNL</sequence>
<name>A0ABM3A951_GOSHI</name>
<evidence type="ECO:0000313" key="4">
    <source>
        <dbReference type="RefSeq" id="XP_040951388.1"/>
    </source>
</evidence>
<dbReference type="Pfam" id="PF04134">
    <property type="entry name" value="DCC1-like"/>
    <property type="match status" value="1"/>
</dbReference>
<proteinExistence type="predicted"/>
<dbReference type="PANTHER" id="PTHR33639">
    <property type="entry name" value="THIOL-DISULFIDE OXIDOREDUCTASE DCC"/>
    <property type="match status" value="1"/>
</dbReference>
<feature type="region of interest" description="Disordered" evidence="1">
    <location>
        <begin position="64"/>
        <end position="86"/>
    </location>
</feature>
<protein>
    <recommendedName>
        <fullName evidence="2">RNase H type-1 domain-containing protein</fullName>
    </recommendedName>
</protein>
<gene>
    <name evidence="4" type="primary">LOC107886670</name>
</gene>
<dbReference type="PROSITE" id="PS50879">
    <property type="entry name" value="RNASE_H_1"/>
    <property type="match status" value="1"/>
</dbReference>
<keyword evidence="3" id="KW-1185">Reference proteome</keyword>
<reference evidence="3" key="1">
    <citation type="journal article" date="2020" name="Nat. Genet.">
        <title>Genomic diversifications of five Gossypium allopolyploid species and their impact on cotton improvement.</title>
        <authorList>
            <person name="Chen Z.J."/>
            <person name="Sreedasyam A."/>
            <person name="Ando A."/>
            <person name="Song Q."/>
            <person name="De Santiago L.M."/>
            <person name="Hulse-Kemp A.M."/>
            <person name="Ding M."/>
            <person name="Ye W."/>
            <person name="Kirkbride R.C."/>
            <person name="Jenkins J."/>
            <person name="Plott C."/>
            <person name="Lovell J."/>
            <person name="Lin Y.M."/>
            <person name="Vaughn R."/>
            <person name="Liu B."/>
            <person name="Simpson S."/>
            <person name="Scheffler B.E."/>
            <person name="Wen L."/>
            <person name="Saski C.A."/>
            <person name="Grover C.E."/>
            <person name="Hu G."/>
            <person name="Conover J.L."/>
            <person name="Carlson J.W."/>
            <person name="Shu S."/>
            <person name="Boston L.B."/>
            <person name="Williams M."/>
            <person name="Peterson D.G."/>
            <person name="McGee K."/>
            <person name="Jones D.C."/>
            <person name="Wendel J.F."/>
            <person name="Stelly D.M."/>
            <person name="Grimwood J."/>
            <person name="Schmutz J."/>
        </authorList>
    </citation>
    <scope>NUCLEOTIDE SEQUENCE [LARGE SCALE GENOMIC DNA]</scope>
    <source>
        <strain evidence="3">cv. TM-1</strain>
    </source>
</reference>
<evidence type="ECO:0000256" key="1">
    <source>
        <dbReference type="SAM" id="MobiDB-lite"/>
    </source>
</evidence>
<organism evidence="3 4">
    <name type="scientific">Gossypium hirsutum</name>
    <name type="common">Upland cotton</name>
    <name type="synonym">Gossypium mexicanum</name>
    <dbReference type="NCBI Taxonomy" id="3635"/>
    <lineage>
        <taxon>Eukaryota</taxon>
        <taxon>Viridiplantae</taxon>
        <taxon>Streptophyta</taxon>
        <taxon>Embryophyta</taxon>
        <taxon>Tracheophyta</taxon>
        <taxon>Spermatophyta</taxon>
        <taxon>Magnoliopsida</taxon>
        <taxon>eudicotyledons</taxon>
        <taxon>Gunneridae</taxon>
        <taxon>Pentapetalae</taxon>
        <taxon>rosids</taxon>
        <taxon>malvids</taxon>
        <taxon>Malvales</taxon>
        <taxon>Malvaceae</taxon>
        <taxon>Malvoideae</taxon>
        <taxon>Gossypium</taxon>
    </lineage>
</organism>
<dbReference type="InterPro" id="IPR037056">
    <property type="entry name" value="RNase_H1_N_sf"/>
</dbReference>
<evidence type="ECO:0000313" key="3">
    <source>
        <dbReference type="Proteomes" id="UP000818029"/>
    </source>
</evidence>
<reference evidence="4" key="2">
    <citation type="submission" date="2025-08" db="UniProtKB">
        <authorList>
            <consortium name="RefSeq"/>
        </authorList>
    </citation>
    <scope>IDENTIFICATION</scope>
</reference>
<dbReference type="InterPro" id="IPR012337">
    <property type="entry name" value="RNaseH-like_sf"/>
</dbReference>
<dbReference type="PANTHER" id="PTHR33639:SF1">
    <property type="entry name" value="T23E23.25"/>
    <property type="match status" value="1"/>
</dbReference>
<dbReference type="Pfam" id="PF13456">
    <property type="entry name" value="RVT_3"/>
    <property type="match status" value="1"/>
</dbReference>
<dbReference type="Gene3D" id="3.30.420.10">
    <property type="entry name" value="Ribonuclease H-like superfamily/Ribonuclease H"/>
    <property type="match status" value="1"/>
</dbReference>
<evidence type="ECO:0000259" key="2">
    <source>
        <dbReference type="PROSITE" id="PS50879"/>
    </source>
</evidence>
<dbReference type="Gene3D" id="3.40.970.10">
    <property type="entry name" value="Ribonuclease H1, N-terminal domain"/>
    <property type="match status" value="1"/>
</dbReference>
<dbReference type="InterPro" id="IPR036397">
    <property type="entry name" value="RNaseH_sf"/>
</dbReference>
<feature type="compositionally biased region" description="Low complexity" evidence="1">
    <location>
        <begin position="64"/>
        <end position="73"/>
    </location>
</feature>
<accession>A0ABM3A951</accession>
<dbReference type="CDD" id="cd09279">
    <property type="entry name" value="RNase_HI_like"/>
    <property type="match status" value="1"/>
</dbReference>